<accession>A0A5C8ZBI0</accession>
<dbReference type="PROSITE" id="PS50111">
    <property type="entry name" value="CHEMOTAXIS_TRANSDUC_2"/>
    <property type="match status" value="1"/>
</dbReference>
<dbReference type="PANTHER" id="PTHR32089">
    <property type="entry name" value="METHYL-ACCEPTING CHEMOTAXIS PROTEIN MCPB"/>
    <property type="match status" value="1"/>
</dbReference>
<keyword evidence="17" id="KW-1185">Reference proteome</keyword>
<dbReference type="Pfam" id="PF00015">
    <property type="entry name" value="MCPsignal"/>
    <property type="match status" value="1"/>
</dbReference>
<organism evidence="16 17">
    <name type="scientific">Reinekea thalattae</name>
    <dbReference type="NCBI Taxonomy" id="2593301"/>
    <lineage>
        <taxon>Bacteria</taxon>
        <taxon>Pseudomonadati</taxon>
        <taxon>Pseudomonadota</taxon>
        <taxon>Gammaproteobacteria</taxon>
        <taxon>Oceanospirillales</taxon>
        <taxon>Saccharospirillaceae</taxon>
        <taxon>Reinekea</taxon>
    </lineage>
</organism>
<gene>
    <name evidence="16" type="ORF">FME95_06385</name>
</gene>
<evidence type="ECO:0000256" key="6">
    <source>
        <dbReference type="ARBA" id="ARBA00022989"/>
    </source>
</evidence>
<dbReference type="CDD" id="cd18774">
    <property type="entry name" value="PDC2_HK_sensor"/>
    <property type="match status" value="1"/>
</dbReference>
<keyword evidence="11" id="KW-0175">Coiled coil</keyword>
<dbReference type="CDD" id="cd06225">
    <property type="entry name" value="HAMP"/>
    <property type="match status" value="1"/>
</dbReference>
<keyword evidence="7" id="KW-0472">Membrane</keyword>
<dbReference type="OrthoDB" id="2489132at2"/>
<dbReference type="RefSeq" id="WP_147713559.1">
    <property type="nucleotide sequence ID" value="NZ_VKAD01000001.1"/>
</dbReference>
<feature type="coiled-coil region" evidence="11">
    <location>
        <begin position="361"/>
        <end position="388"/>
    </location>
</feature>
<dbReference type="AlphaFoldDB" id="A0A5C8ZBI0"/>
<keyword evidence="5" id="KW-0812">Transmembrane</keyword>
<comment type="caution">
    <text evidence="16">The sequence shown here is derived from an EMBL/GenBank/DDBJ whole genome shotgun (WGS) entry which is preliminary data.</text>
</comment>
<dbReference type="InterPro" id="IPR029151">
    <property type="entry name" value="Sensor-like_sf"/>
</dbReference>
<evidence type="ECO:0000256" key="3">
    <source>
        <dbReference type="ARBA" id="ARBA00022500"/>
    </source>
</evidence>
<dbReference type="SMART" id="SM00283">
    <property type="entry name" value="MA"/>
    <property type="match status" value="1"/>
</dbReference>
<reference evidence="16 17" key="1">
    <citation type="submission" date="2019-07" db="EMBL/GenBank/DDBJ databases">
        <title>Reinekea sp. strain SSH23 genome sequencing and assembly.</title>
        <authorList>
            <person name="Kim I."/>
        </authorList>
    </citation>
    <scope>NUCLEOTIDE SEQUENCE [LARGE SCALE GENOMIC DNA]</scope>
    <source>
        <strain evidence="16 17">SSH23</strain>
    </source>
</reference>
<dbReference type="SMART" id="SM00304">
    <property type="entry name" value="HAMP"/>
    <property type="match status" value="1"/>
</dbReference>
<name>A0A5C8ZBI0_9GAMM</name>
<evidence type="ECO:0000259" key="13">
    <source>
        <dbReference type="PROSITE" id="PS50111"/>
    </source>
</evidence>
<dbReference type="InterPro" id="IPR004089">
    <property type="entry name" value="MCPsignal_dom"/>
</dbReference>
<dbReference type="GO" id="GO:0007165">
    <property type="term" value="P:signal transduction"/>
    <property type="evidence" value="ECO:0007669"/>
    <property type="project" value="UniProtKB-KW"/>
</dbReference>
<evidence type="ECO:0000256" key="5">
    <source>
        <dbReference type="ARBA" id="ARBA00022692"/>
    </source>
</evidence>
<dbReference type="EMBL" id="VKAD01000001">
    <property type="protein sequence ID" value="TXR54160.1"/>
    <property type="molecule type" value="Genomic_DNA"/>
</dbReference>
<dbReference type="Gene3D" id="1.10.287.950">
    <property type="entry name" value="Methyl-accepting chemotaxis protein"/>
    <property type="match status" value="1"/>
</dbReference>
<dbReference type="GO" id="GO:0005886">
    <property type="term" value="C:plasma membrane"/>
    <property type="evidence" value="ECO:0007669"/>
    <property type="project" value="UniProtKB-SubCell"/>
</dbReference>
<protein>
    <submittedName>
        <fullName evidence="16">Methyl-accepting chemotaxis protein</fullName>
    </submittedName>
</protein>
<sequence>MKFTHKLVSVVAALILLTVSSLSIKQFLTVKSNIFSTIDQSLNDIIGNVTSSISGEMRGNIQLASYVAERVGIDMSTDNIISSINSPVVKEAFVLAGAAFESDGKLMSNGSSNSNLDARTLLWYKEAKQKKNDGVFVTTPYFDSTSNKTIISITTPLIKDGQFIGALFFNVDLEKLAIVTNKVHMFGAGYIQLVSSNGTIIAHPDEDKNGKNFNTYHPDIKVEEKLQIEYIDGVEFGFNFFKIPNQDWYVSSVLDHTIAFGAITETERNAITYSLIALISSIAIFFFLINKLMKPIGLLNIAIQDIASGKGDLTKRLNTKTDVEFSQLAKGFNTFTENLQGEVKSLREIGDHILSSATETAESTEKSTQALSNQVEELEQLATAMNEMSMTSVDMAKSAQNAAEKAKEADEASQRGSQVVDHTKDFINNLSISIDDAVVQVQSLEHSTESIESVLQVINDIADQTNLLALNAAIEAARAGEHGRGFAVVADEVRMLAQRTQVSTTEIRNMIEQLQSNAQSVAQAMSASKEIAKDTVLKAQETDESLNKINNAIQKITDMNTSIASAAEEQSLVSEEINVNTQRIKDISEEVTKNAQSNRNSMNLQSERAVKQNDILNRFIV</sequence>
<dbReference type="Pfam" id="PF00672">
    <property type="entry name" value="HAMP"/>
    <property type="match status" value="1"/>
</dbReference>
<evidence type="ECO:0000256" key="1">
    <source>
        <dbReference type="ARBA" id="ARBA00004429"/>
    </source>
</evidence>
<dbReference type="Pfam" id="PF02743">
    <property type="entry name" value="dCache_1"/>
    <property type="match status" value="1"/>
</dbReference>
<comment type="subcellular location">
    <subcellularLocation>
        <location evidence="1">Cell inner membrane</location>
        <topology evidence="1">Multi-pass membrane protein</topology>
    </subcellularLocation>
</comment>
<keyword evidence="6" id="KW-1133">Transmembrane helix</keyword>
<dbReference type="CDD" id="cd11386">
    <property type="entry name" value="MCP_signal"/>
    <property type="match status" value="1"/>
</dbReference>
<evidence type="ECO:0000256" key="2">
    <source>
        <dbReference type="ARBA" id="ARBA00022475"/>
    </source>
</evidence>
<dbReference type="InterPro" id="IPR033479">
    <property type="entry name" value="dCache_1"/>
</dbReference>
<evidence type="ECO:0000256" key="4">
    <source>
        <dbReference type="ARBA" id="ARBA00022519"/>
    </source>
</evidence>
<dbReference type="PANTHER" id="PTHR32089:SF117">
    <property type="entry name" value="METHYL ACCEPTING SENSORY TRANSDUCER WITH CACHE_1 SMALL MOLECULE BINDING DOMAIN"/>
    <property type="match status" value="1"/>
</dbReference>
<evidence type="ECO:0000256" key="9">
    <source>
        <dbReference type="ARBA" id="ARBA00029447"/>
    </source>
</evidence>
<dbReference type="InterPro" id="IPR003660">
    <property type="entry name" value="HAMP_dom"/>
</dbReference>
<evidence type="ECO:0000313" key="17">
    <source>
        <dbReference type="Proteomes" id="UP000321764"/>
    </source>
</evidence>
<dbReference type="SUPFAM" id="SSF58104">
    <property type="entry name" value="Methyl-accepting chemotaxis protein (MCP) signaling domain"/>
    <property type="match status" value="1"/>
</dbReference>
<dbReference type="CDD" id="cd12913">
    <property type="entry name" value="PDC1_MCP_like"/>
    <property type="match status" value="1"/>
</dbReference>
<evidence type="ECO:0000259" key="14">
    <source>
        <dbReference type="PROSITE" id="PS50192"/>
    </source>
</evidence>
<proteinExistence type="inferred from homology"/>
<dbReference type="GO" id="GO:0006935">
    <property type="term" value="P:chemotaxis"/>
    <property type="evidence" value="ECO:0007669"/>
    <property type="project" value="UniProtKB-KW"/>
</dbReference>
<feature type="region of interest" description="Disordered" evidence="12">
    <location>
        <begin position="395"/>
        <end position="418"/>
    </location>
</feature>
<keyword evidence="8 10" id="KW-0807">Transducer</keyword>
<keyword evidence="4" id="KW-0997">Cell inner membrane</keyword>
<dbReference type="PROSITE" id="PS50885">
    <property type="entry name" value="HAMP"/>
    <property type="match status" value="1"/>
</dbReference>
<keyword evidence="3" id="KW-0145">Chemotaxis</keyword>
<evidence type="ECO:0000256" key="12">
    <source>
        <dbReference type="SAM" id="MobiDB-lite"/>
    </source>
</evidence>
<feature type="domain" description="Methyl-accepting transducer" evidence="13">
    <location>
        <begin position="349"/>
        <end position="585"/>
    </location>
</feature>
<dbReference type="FunFam" id="1.10.287.950:FF:000001">
    <property type="entry name" value="Methyl-accepting chemotaxis sensory transducer"/>
    <property type="match status" value="1"/>
</dbReference>
<dbReference type="Gene3D" id="3.30.450.20">
    <property type="entry name" value="PAS domain"/>
    <property type="match status" value="2"/>
</dbReference>
<evidence type="ECO:0000313" key="16">
    <source>
        <dbReference type="EMBL" id="TXR54160.1"/>
    </source>
</evidence>
<dbReference type="InterPro" id="IPR000727">
    <property type="entry name" value="T_SNARE_dom"/>
</dbReference>
<dbReference type="SUPFAM" id="SSF103190">
    <property type="entry name" value="Sensory domain-like"/>
    <property type="match status" value="1"/>
</dbReference>
<evidence type="ECO:0000256" key="11">
    <source>
        <dbReference type="SAM" id="Coils"/>
    </source>
</evidence>
<feature type="compositionally biased region" description="Basic and acidic residues" evidence="12">
    <location>
        <begin position="404"/>
        <end position="413"/>
    </location>
</feature>
<feature type="domain" description="T-SNARE coiled-coil homology" evidence="14">
    <location>
        <begin position="536"/>
        <end position="598"/>
    </location>
</feature>
<feature type="domain" description="HAMP" evidence="15">
    <location>
        <begin position="290"/>
        <end position="344"/>
    </location>
</feature>
<dbReference type="Proteomes" id="UP000321764">
    <property type="component" value="Unassembled WGS sequence"/>
</dbReference>
<evidence type="ECO:0000256" key="7">
    <source>
        <dbReference type="ARBA" id="ARBA00023136"/>
    </source>
</evidence>
<evidence type="ECO:0000256" key="10">
    <source>
        <dbReference type="PROSITE-ProRule" id="PRU00284"/>
    </source>
</evidence>
<dbReference type="PROSITE" id="PS50192">
    <property type="entry name" value="T_SNARE"/>
    <property type="match status" value="1"/>
</dbReference>
<evidence type="ECO:0000256" key="8">
    <source>
        <dbReference type="ARBA" id="ARBA00023224"/>
    </source>
</evidence>
<keyword evidence="2" id="KW-1003">Cell membrane</keyword>
<evidence type="ECO:0000259" key="15">
    <source>
        <dbReference type="PROSITE" id="PS50885"/>
    </source>
</evidence>
<comment type="similarity">
    <text evidence="9">Belongs to the methyl-accepting chemotaxis (MCP) protein family.</text>
</comment>